<gene>
    <name evidence="1" type="ORF">PPNO1_LOCUS4089</name>
</gene>
<dbReference type="EMBL" id="CALLCH030000011">
    <property type="protein sequence ID" value="CAI4214359.1"/>
    <property type="molecule type" value="Genomic_DNA"/>
</dbReference>
<evidence type="ECO:0000313" key="1">
    <source>
        <dbReference type="EMBL" id="CAI4214359.1"/>
    </source>
</evidence>
<dbReference type="Proteomes" id="UP000838763">
    <property type="component" value="Unassembled WGS sequence"/>
</dbReference>
<protein>
    <submittedName>
        <fullName evidence="1">Uncharacterized protein</fullName>
    </submittedName>
</protein>
<organism evidence="1 2">
    <name type="scientific">Parascedosporium putredinis</name>
    <dbReference type="NCBI Taxonomy" id="1442378"/>
    <lineage>
        <taxon>Eukaryota</taxon>
        <taxon>Fungi</taxon>
        <taxon>Dikarya</taxon>
        <taxon>Ascomycota</taxon>
        <taxon>Pezizomycotina</taxon>
        <taxon>Sordariomycetes</taxon>
        <taxon>Hypocreomycetidae</taxon>
        <taxon>Microascales</taxon>
        <taxon>Microascaceae</taxon>
        <taxon>Parascedosporium</taxon>
    </lineage>
</organism>
<evidence type="ECO:0000313" key="2">
    <source>
        <dbReference type="Proteomes" id="UP000838763"/>
    </source>
</evidence>
<keyword evidence="2" id="KW-1185">Reference proteome</keyword>
<reference evidence="1" key="1">
    <citation type="submission" date="2022-11" db="EMBL/GenBank/DDBJ databases">
        <authorList>
            <person name="Scott C."/>
            <person name="Bruce N."/>
        </authorList>
    </citation>
    <scope>NUCLEOTIDE SEQUENCE</scope>
</reference>
<comment type="caution">
    <text evidence="1">The sequence shown here is derived from an EMBL/GenBank/DDBJ whole genome shotgun (WGS) entry which is preliminary data.</text>
</comment>
<sequence length="173" mass="19294">MPNPAGLPGNIGQDSDLIEPEPSRWTIVDVSESDYTTDDDCSLVEISRGIPLHINFTEANTFRVPEIHINWPTQLPWFQFQDQYFTGNPIQPHLQTFLCPRLAHTKVPFLGRPNSAYLPLTKYLDAFTKAITAHASRLADRSTGASSSGALMLSAAHSQALAHPKSRRAWRKN</sequence>
<dbReference type="AlphaFoldDB" id="A0A9P1H2W7"/>
<proteinExistence type="predicted"/>
<name>A0A9P1H2W7_9PEZI</name>
<accession>A0A9P1H2W7</accession>